<evidence type="ECO:0000313" key="10">
    <source>
        <dbReference type="Proteomes" id="UP000253970"/>
    </source>
</evidence>
<dbReference type="GO" id="GO:0016301">
    <property type="term" value="F:kinase activity"/>
    <property type="evidence" value="ECO:0007669"/>
    <property type="project" value="UniProtKB-KW"/>
</dbReference>
<dbReference type="Proteomes" id="UP000253752">
    <property type="component" value="Unassembled WGS sequence"/>
</dbReference>
<evidence type="ECO:0000256" key="3">
    <source>
        <dbReference type="ARBA" id="ARBA00022777"/>
    </source>
</evidence>
<evidence type="ECO:0000256" key="1">
    <source>
        <dbReference type="ARBA" id="ARBA00022679"/>
    </source>
</evidence>
<evidence type="ECO:0000313" key="8">
    <source>
        <dbReference type="EMBL" id="RDB80335.1"/>
    </source>
</evidence>
<dbReference type="NCBIfam" id="TIGR01378">
    <property type="entry name" value="thi_PPkinase"/>
    <property type="match status" value="1"/>
</dbReference>
<dbReference type="GO" id="GO:0009229">
    <property type="term" value="P:thiamine diphosphate biosynthetic process"/>
    <property type="evidence" value="ECO:0007669"/>
    <property type="project" value="InterPro"/>
</dbReference>
<keyword evidence="4" id="KW-0067">ATP-binding</keyword>
<evidence type="ECO:0000313" key="7">
    <source>
        <dbReference type="EMBL" id="RDB70863.1"/>
    </source>
</evidence>
<keyword evidence="2" id="KW-0547">Nucleotide-binding</keyword>
<dbReference type="GO" id="GO:0004788">
    <property type="term" value="F:thiamine diphosphokinase activity"/>
    <property type="evidence" value="ECO:0007669"/>
    <property type="project" value="UniProtKB-UniRule"/>
</dbReference>
<dbReference type="EMBL" id="PPTX01000006">
    <property type="protein sequence ID" value="RDB80335.1"/>
    <property type="molecule type" value="Genomic_DNA"/>
</dbReference>
<keyword evidence="3 7" id="KW-0418">Kinase</keyword>
<dbReference type="GO" id="GO:0005524">
    <property type="term" value="F:ATP binding"/>
    <property type="evidence" value="ECO:0007669"/>
    <property type="project" value="UniProtKB-KW"/>
</dbReference>
<evidence type="ECO:0000313" key="9">
    <source>
        <dbReference type="Proteomes" id="UP000253752"/>
    </source>
</evidence>
<dbReference type="PANTHER" id="PTHR41299:SF1">
    <property type="entry name" value="THIAMINE PYROPHOSPHOKINASE"/>
    <property type="match status" value="1"/>
</dbReference>
<feature type="domain" description="Thiamin pyrophosphokinase catalytic" evidence="6">
    <location>
        <begin position="41"/>
        <end position="138"/>
    </location>
</feature>
<evidence type="ECO:0000259" key="6">
    <source>
        <dbReference type="Pfam" id="PF04263"/>
    </source>
</evidence>
<dbReference type="Gene3D" id="3.40.50.10240">
    <property type="entry name" value="Thiamin pyrophosphokinase, catalytic domain"/>
    <property type="match status" value="1"/>
</dbReference>
<dbReference type="InterPro" id="IPR036371">
    <property type="entry name" value="TPK_B1-bd_sf"/>
</dbReference>
<sequence length="229" mass="25053">MVFYHDRYGSKVRKVWNMATCALVGAVDFNAEDFKARQAAGEFDYVIAVDAGFAHLEAIGAVPDMAVGDFDSLGYVPKCRRVSRHPVKKDKSDMELAMEKALSWGHDELIVYGALGARLDHTLANLQLFAKFSERDVYVTAVADTYAVRLLTGPDVFELPALGGGTVSVFSANDMARGVIERGMEYSIDDEPLSNRTSRGLSNELTGEEATVAVEEGTLYVFYPLAYTG</sequence>
<dbReference type="InterPro" id="IPR007371">
    <property type="entry name" value="TPK_catalytic"/>
</dbReference>
<keyword evidence="1" id="KW-0808">Transferase</keyword>
<dbReference type="CDD" id="cd07995">
    <property type="entry name" value="TPK"/>
    <property type="match status" value="1"/>
</dbReference>
<dbReference type="GO" id="GO:0030975">
    <property type="term" value="F:thiamine binding"/>
    <property type="evidence" value="ECO:0007669"/>
    <property type="project" value="InterPro"/>
</dbReference>
<organism evidence="7 10">
    <name type="scientific">Eggerthella lenta</name>
    <name type="common">Eubacterium lentum</name>
    <dbReference type="NCBI Taxonomy" id="84112"/>
    <lineage>
        <taxon>Bacteria</taxon>
        <taxon>Bacillati</taxon>
        <taxon>Actinomycetota</taxon>
        <taxon>Coriobacteriia</taxon>
        <taxon>Eggerthellales</taxon>
        <taxon>Eggerthellaceae</taxon>
        <taxon>Eggerthella</taxon>
    </lineage>
</organism>
<dbReference type="Pfam" id="PF04263">
    <property type="entry name" value="TPK_catalytic"/>
    <property type="match status" value="1"/>
</dbReference>
<dbReference type="InterPro" id="IPR006282">
    <property type="entry name" value="Thi_PPkinase"/>
</dbReference>
<evidence type="ECO:0000256" key="4">
    <source>
        <dbReference type="ARBA" id="ARBA00022840"/>
    </source>
</evidence>
<comment type="caution">
    <text evidence="7">The sequence shown here is derived from an EMBL/GenBank/DDBJ whole genome shotgun (WGS) entry which is preliminary data.</text>
</comment>
<protein>
    <recommendedName>
        <fullName evidence="5">Thiamine diphosphokinase</fullName>
        <ecNumber evidence="5">2.7.6.2</ecNumber>
    </recommendedName>
</protein>
<proteinExistence type="predicted"/>
<evidence type="ECO:0000256" key="2">
    <source>
        <dbReference type="ARBA" id="ARBA00022741"/>
    </source>
</evidence>
<evidence type="ECO:0000256" key="5">
    <source>
        <dbReference type="NCBIfam" id="TIGR01378"/>
    </source>
</evidence>
<dbReference type="PANTHER" id="PTHR41299">
    <property type="entry name" value="THIAMINE PYROPHOSPHOKINASE"/>
    <property type="match status" value="1"/>
</dbReference>
<dbReference type="EMBL" id="PPTU01000008">
    <property type="protein sequence ID" value="RDB70863.1"/>
    <property type="molecule type" value="Genomic_DNA"/>
</dbReference>
<dbReference type="InterPro" id="IPR036759">
    <property type="entry name" value="TPK_catalytic_sf"/>
</dbReference>
<dbReference type="AlphaFoldDB" id="A0A369MJI7"/>
<gene>
    <name evidence="8" type="ORF">C1872_05270</name>
    <name evidence="7" type="ORF">C1875_06575</name>
</gene>
<dbReference type="SUPFAM" id="SSF63862">
    <property type="entry name" value="Thiamin pyrophosphokinase, substrate-binding domain"/>
    <property type="match status" value="1"/>
</dbReference>
<dbReference type="EC" id="2.7.6.2" evidence="5"/>
<dbReference type="Proteomes" id="UP000253970">
    <property type="component" value="Unassembled WGS sequence"/>
</dbReference>
<dbReference type="InterPro" id="IPR053149">
    <property type="entry name" value="TPK"/>
</dbReference>
<dbReference type="GO" id="GO:0006772">
    <property type="term" value="P:thiamine metabolic process"/>
    <property type="evidence" value="ECO:0007669"/>
    <property type="project" value="UniProtKB-UniRule"/>
</dbReference>
<dbReference type="SUPFAM" id="SSF63999">
    <property type="entry name" value="Thiamin pyrophosphokinase, catalytic domain"/>
    <property type="match status" value="1"/>
</dbReference>
<name>A0A369MJI7_EGGLN</name>
<reference evidence="9 10" key="1">
    <citation type="journal article" date="2018" name="Elife">
        <title>Discovery and characterization of a prevalent human gut bacterial enzyme sufficient for the inactivation of a family of plant toxins.</title>
        <authorList>
            <person name="Koppel N."/>
            <person name="Bisanz J.E."/>
            <person name="Pandelia M.E."/>
            <person name="Turnbaugh P.J."/>
            <person name="Balskus E.P."/>
        </authorList>
    </citation>
    <scope>NUCLEOTIDE SEQUENCE [LARGE SCALE GENOMIC DNA]</scope>
    <source>
        <strain evidence="8 9">MR1 #12</strain>
        <strain evidence="7 10">W1 BHI 6</strain>
    </source>
</reference>
<accession>A0A369MJI7</accession>